<proteinExistence type="predicted"/>
<dbReference type="AlphaFoldDB" id="A0A5B8VCF8"/>
<dbReference type="GO" id="GO:0004175">
    <property type="term" value="F:endopeptidase activity"/>
    <property type="evidence" value="ECO:0007669"/>
    <property type="project" value="TreeGrafter"/>
</dbReference>
<dbReference type="Pfam" id="PF03572">
    <property type="entry name" value="Peptidase_S41"/>
    <property type="match status" value="1"/>
</dbReference>
<evidence type="ECO:0000313" key="2">
    <source>
        <dbReference type="EMBL" id="QEC68366.1"/>
    </source>
</evidence>
<accession>A0A5B8VCF8</accession>
<sequence>MPNEIQMNGMRRKGRCHKNQLPVTKKTISLLYFTGILLLLSSCATSKHSTYNPAAKIPAAKLQEDFSLLKKILEANHPSLYWYTPKDSVDIYFNEVMQSINDSLTEIQFKNKVAWFISKIKCGHTSVRPSIAYSDYAIAHKQPRFPLLIKTWNDSLIFLGSLNKQDTLFKRGTVITSIENYDNRTLLDSLFRFISTDGHGDNFKSQAVSFNFPLYYSFAFPLKDSFFVRYIDSGIEKQTYVQLNKPFIDISKSKKTPAAVTPPKPSRKQIKQIMLVSKRSMIFDSVNNLAYMRLATFSGGNLRRFFRQSFKELHENKLSNLVIDLRENSGGNINMSTLLTRYIKNKTFHTADTAAAISRSFSYSRYIQPSFPYRMAMRFTTAKKKDGKFHFKQLEQHNCKPVKNIHYDGNVFIIQGGYTFSAAAMFVLQLKGQQNVTVTGEETGGGDYGTSAVYLPDIVLPNSKVRVVLPLYRLVFNSNKIKNGQGIAPDMYIPPSSVDISKGIDPKLQRVKELIQEKNKKGL</sequence>
<dbReference type="SUPFAM" id="SSF52096">
    <property type="entry name" value="ClpP/crotonase"/>
    <property type="match status" value="1"/>
</dbReference>
<dbReference type="SMART" id="SM00245">
    <property type="entry name" value="TSPc"/>
    <property type="match status" value="1"/>
</dbReference>
<gene>
    <name evidence="2" type="ORF">FRZ67_14035</name>
</gene>
<dbReference type="EMBL" id="CP042435">
    <property type="protein sequence ID" value="QEC68366.1"/>
    <property type="molecule type" value="Genomic_DNA"/>
</dbReference>
<evidence type="ECO:0000259" key="1">
    <source>
        <dbReference type="SMART" id="SM00245"/>
    </source>
</evidence>
<feature type="domain" description="Tail specific protease" evidence="1">
    <location>
        <begin position="253"/>
        <end position="494"/>
    </location>
</feature>
<reference evidence="2 3" key="1">
    <citation type="journal article" date="2016" name="Int. J. Syst. Evol. Microbiol.">
        <title>Panacibacter ginsenosidivorans gen. nov., sp. nov., with ginsenoside converting activity isolated from soil of a ginseng field.</title>
        <authorList>
            <person name="Siddiqi M.Z."/>
            <person name="Muhammad Shafi S."/>
            <person name="Choi K.D."/>
            <person name="Im W.T."/>
        </authorList>
    </citation>
    <scope>NUCLEOTIDE SEQUENCE [LARGE SCALE GENOMIC DNA]</scope>
    <source>
        <strain evidence="2 3">Gsoil1550</strain>
    </source>
</reference>
<dbReference type="GO" id="GO:0030288">
    <property type="term" value="C:outer membrane-bounded periplasmic space"/>
    <property type="evidence" value="ECO:0007669"/>
    <property type="project" value="TreeGrafter"/>
</dbReference>
<dbReference type="KEGG" id="pgin:FRZ67_14035"/>
<dbReference type="InterPro" id="IPR029045">
    <property type="entry name" value="ClpP/crotonase-like_dom_sf"/>
</dbReference>
<dbReference type="Gene3D" id="3.90.226.10">
    <property type="entry name" value="2-enoyl-CoA Hydratase, Chain A, domain 1"/>
    <property type="match status" value="1"/>
</dbReference>
<protein>
    <recommendedName>
        <fullName evidence="1">Tail specific protease domain-containing protein</fullName>
    </recommendedName>
</protein>
<dbReference type="Proteomes" id="UP000321533">
    <property type="component" value="Chromosome"/>
</dbReference>
<dbReference type="InterPro" id="IPR005151">
    <property type="entry name" value="Tail-specific_protease"/>
</dbReference>
<dbReference type="GO" id="GO:0008236">
    <property type="term" value="F:serine-type peptidase activity"/>
    <property type="evidence" value="ECO:0007669"/>
    <property type="project" value="InterPro"/>
</dbReference>
<dbReference type="PANTHER" id="PTHR32060">
    <property type="entry name" value="TAIL-SPECIFIC PROTEASE"/>
    <property type="match status" value="1"/>
</dbReference>
<dbReference type="GO" id="GO:0007165">
    <property type="term" value="P:signal transduction"/>
    <property type="evidence" value="ECO:0007669"/>
    <property type="project" value="TreeGrafter"/>
</dbReference>
<name>A0A5B8VCF8_9BACT</name>
<organism evidence="2 3">
    <name type="scientific">Panacibacter ginsenosidivorans</name>
    <dbReference type="NCBI Taxonomy" id="1813871"/>
    <lineage>
        <taxon>Bacteria</taxon>
        <taxon>Pseudomonadati</taxon>
        <taxon>Bacteroidota</taxon>
        <taxon>Chitinophagia</taxon>
        <taxon>Chitinophagales</taxon>
        <taxon>Chitinophagaceae</taxon>
        <taxon>Panacibacter</taxon>
    </lineage>
</organism>
<dbReference type="GO" id="GO:0006508">
    <property type="term" value="P:proteolysis"/>
    <property type="evidence" value="ECO:0007669"/>
    <property type="project" value="InterPro"/>
</dbReference>
<keyword evidence="3" id="KW-1185">Reference proteome</keyword>
<dbReference type="PANTHER" id="PTHR32060:SF30">
    <property type="entry name" value="CARBOXY-TERMINAL PROCESSING PROTEASE CTPA"/>
    <property type="match status" value="1"/>
</dbReference>
<evidence type="ECO:0000313" key="3">
    <source>
        <dbReference type="Proteomes" id="UP000321533"/>
    </source>
</evidence>